<evidence type="ECO:0000259" key="7">
    <source>
        <dbReference type="Pfam" id="PF25820"/>
    </source>
</evidence>
<keyword evidence="2" id="KW-1133">Transmembrane helix</keyword>
<dbReference type="Pfam" id="PF23033">
    <property type="entry name" value="DUF7034"/>
    <property type="match status" value="1"/>
</dbReference>
<sequence length="1410" mass="155798">MRIFTILFSFFFLLINSGLLNSEFILTDITPNNKLINYPDTTSSKTCTSYHYILVNGSNQGTINQIIPYSFFLSSNSDSVIYYAYQSLNIGESKQINFTVNDLNQTNGYLTVNFICKEVDVSLVTIDIIQNVTWSDNLKYSSIVRLNGVPDEATMPINVNAIINRMGNSLYRIIYREPYYTNNLQNSNQWDIDLQFSVNQILKVSVPFNKLNPIVFVKDIKEYQVNKLKYAGLFGGTLLFEVNSTIQRPIFSSFTMFDPYYQTPKPISGVKGDVLYYLNLISAVPGNQTYSLYSQNEDDSFKTILNKTIEYTLPTINPLGQSIATSDNSSELMNFITVKFDGASDYNFGTINCVFKNIFDNGFNYGFPFGFISGNNNINKMSISTPITSKSNQKEFTWNCGSTIVIVNDSLFIQESTTSRPTITSLENINIYGFSFLAIFKATDDYGVKYIGVFQNIFNKIGSESLVSGDTKNGVWEYLYDGVNLGGDTKNSISISSEMDTSTSYFPGLPFSISDINQTILLPQIELNSPVNYYRDIKDISFMFNNVHVTNQSVDNIMYFTFDNINNYKNLSIGFTLTDPKSLKDINYQSDIFMTLNLKYIFAQWDESKGRFSVMFKMPANTVPGVLDWTLTFAKYNTLINTALPEKYQLNIISENIDISGPIVTNIIKKSPSDFGTSNVGWLLTIEDDINGILNGYIIVKGVLDSSSYNFTISPSTSVTGSGDKWKADYLISIPIQDNLNSYGCIAQDYSITYAKLEDSFGNINKFVAFPVTSEEIANPLSIFSNVNPFYLFNIDSLTVSVDSTTCNTALDTTEPTLISFTSSKSSIDVGSQDRSIRFDFKAQDLESGLKNNQYPIVYLITENLESVECISTIVSRTSTETIYTCTTEVPIGFGYPLGFTVSVFGFINNGGYYSGFSSDLIKSIGSNSYFISTIQSMDIPIIMSSTGITNQGGDVWINGRGFLLSDTATITYSDGNKITKTLTNNIYNSVLLIPAIKATNQSFTIQVYNSSQPTKTSNLFTITPQLFFFNYTDPVPTQSPTPTTSSQPTKSPIPTNPPQKCSGNPECGGANQGVCTKNGCVCLSPWYGKDCTSKLVEVVPPIINGSNPSVEIPIPGDNGGSSTTGGSTDLPSQIIYKSLISIVSLRELDFNGNAIKNIPLNSWVFSEINSTISRYDTSVSVEGKNEKVNVTTTMQWFSNSSTVTFAGQQLKMNPSTIKFNVDITTYPFSSSLNSLQLVMSATLLSSSTNNDICSSKSFGDTSNGDDSNFIKLQIDDHSVYGRFLKRAIVDGLIISVDNILLDDSMNTIESDTHAQQSYIGIIIPHYNKLISIDPDFSVLIDQHPASKSSDNSICSNKSGLTKGQISGIAIGAAGFAAVVVISVIYSVNKTKKNKKLLNSISKKIESVNK</sequence>
<evidence type="ECO:0000256" key="3">
    <source>
        <dbReference type="SAM" id="SignalP"/>
    </source>
</evidence>
<dbReference type="PANTHER" id="PTHR31378">
    <property type="entry name" value="EGF-LIKE DOMAIN-CONTAINING PROTEIN-RELATED-RELATED"/>
    <property type="match status" value="1"/>
</dbReference>
<evidence type="ECO:0000313" key="9">
    <source>
        <dbReference type="Proteomes" id="UP001344447"/>
    </source>
</evidence>
<feature type="domain" description="DUF7034" evidence="5">
    <location>
        <begin position="816"/>
        <end position="937"/>
    </location>
</feature>
<keyword evidence="9" id="KW-1185">Reference proteome</keyword>
<feature type="region of interest" description="Disordered" evidence="1">
    <location>
        <begin position="1034"/>
        <end position="1064"/>
    </location>
</feature>
<organism evidence="8 9">
    <name type="scientific">Dictyostelium firmibasis</name>
    <dbReference type="NCBI Taxonomy" id="79012"/>
    <lineage>
        <taxon>Eukaryota</taxon>
        <taxon>Amoebozoa</taxon>
        <taxon>Evosea</taxon>
        <taxon>Eumycetozoa</taxon>
        <taxon>Dictyostelia</taxon>
        <taxon>Dictyosteliales</taxon>
        <taxon>Dictyosteliaceae</taxon>
        <taxon>Dictyostelium</taxon>
    </lineage>
</organism>
<keyword evidence="2" id="KW-0472">Membrane</keyword>
<feature type="transmembrane region" description="Helical" evidence="2">
    <location>
        <begin position="1366"/>
        <end position="1388"/>
    </location>
</feature>
<dbReference type="InterPro" id="IPR054484">
    <property type="entry name" value="ComC_SSD"/>
</dbReference>
<evidence type="ECO:0000259" key="4">
    <source>
        <dbReference type="Pfam" id="PF22933"/>
    </source>
</evidence>
<name>A0AAN7YW09_9MYCE</name>
<comment type="caution">
    <text evidence="8">The sequence shown here is derived from an EMBL/GenBank/DDBJ whole genome shotgun (WGS) entry which is preliminary data.</text>
</comment>
<dbReference type="InterPro" id="IPR055462">
    <property type="entry name" value="DUF7034"/>
</dbReference>
<feature type="compositionally biased region" description="Low complexity" evidence="1">
    <location>
        <begin position="1034"/>
        <end position="1054"/>
    </location>
</feature>
<keyword evidence="3" id="KW-0732">Signal</keyword>
<feature type="domain" description="DUF7949" evidence="7">
    <location>
        <begin position="1062"/>
        <end position="1095"/>
    </location>
</feature>
<dbReference type="Proteomes" id="UP001344447">
    <property type="component" value="Unassembled WGS sequence"/>
</dbReference>
<gene>
    <name evidence="8" type="ORF">RB653_010558</name>
</gene>
<evidence type="ECO:0008006" key="10">
    <source>
        <dbReference type="Google" id="ProtNLM"/>
    </source>
</evidence>
<evidence type="ECO:0000259" key="6">
    <source>
        <dbReference type="Pfam" id="PF23034"/>
    </source>
</evidence>
<feature type="domain" description="ComC supersandwich" evidence="4">
    <location>
        <begin position="1126"/>
        <end position="1340"/>
    </location>
</feature>
<reference evidence="8 9" key="1">
    <citation type="submission" date="2023-11" db="EMBL/GenBank/DDBJ databases">
        <title>Dfirmibasis_genome.</title>
        <authorList>
            <person name="Edelbroek B."/>
            <person name="Kjellin J."/>
            <person name="Jerlstrom-Hultqvist J."/>
            <person name="Soderbom F."/>
        </authorList>
    </citation>
    <scope>NUCLEOTIDE SEQUENCE [LARGE SCALE GENOMIC DNA]</scope>
    <source>
        <strain evidence="8 9">TNS-C-14</strain>
    </source>
</reference>
<dbReference type="Pfam" id="PF22933">
    <property type="entry name" value="ComC_SSD"/>
    <property type="match status" value="1"/>
</dbReference>
<dbReference type="InterPro" id="IPR057709">
    <property type="entry name" value="DUF7949"/>
</dbReference>
<dbReference type="Pfam" id="PF25820">
    <property type="entry name" value="DUF7949"/>
    <property type="match status" value="1"/>
</dbReference>
<protein>
    <recommendedName>
        <fullName evidence="10">EGF-like domain-containing protein</fullName>
    </recommendedName>
</protein>
<dbReference type="EMBL" id="JAVFKY010000006">
    <property type="protein sequence ID" value="KAK5575300.1"/>
    <property type="molecule type" value="Genomic_DNA"/>
</dbReference>
<evidence type="ECO:0000313" key="8">
    <source>
        <dbReference type="EMBL" id="KAK5575300.1"/>
    </source>
</evidence>
<feature type="domain" description="DUF7035" evidence="6">
    <location>
        <begin position="657"/>
        <end position="799"/>
    </location>
</feature>
<feature type="signal peptide" evidence="3">
    <location>
        <begin position="1"/>
        <end position="22"/>
    </location>
</feature>
<feature type="chain" id="PRO_5042850709" description="EGF-like domain-containing protein" evidence="3">
    <location>
        <begin position="23"/>
        <end position="1410"/>
    </location>
</feature>
<evidence type="ECO:0000256" key="2">
    <source>
        <dbReference type="SAM" id="Phobius"/>
    </source>
</evidence>
<keyword evidence="2" id="KW-0812">Transmembrane</keyword>
<proteinExistence type="predicted"/>
<dbReference type="Pfam" id="PF23034">
    <property type="entry name" value="DUF7035"/>
    <property type="match status" value="1"/>
</dbReference>
<dbReference type="InterPro" id="IPR055463">
    <property type="entry name" value="DUF7035"/>
</dbReference>
<evidence type="ECO:0000256" key="1">
    <source>
        <dbReference type="SAM" id="MobiDB-lite"/>
    </source>
</evidence>
<evidence type="ECO:0000259" key="5">
    <source>
        <dbReference type="Pfam" id="PF23033"/>
    </source>
</evidence>
<accession>A0AAN7YW09</accession>